<evidence type="ECO:0000256" key="1">
    <source>
        <dbReference type="SAM" id="MobiDB-lite"/>
    </source>
</evidence>
<feature type="compositionally biased region" description="Basic and acidic residues" evidence="1">
    <location>
        <begin position="934"/>
        <end position="943"/>
    </location>
</feature>
<reference evidence="3" key="1">
    <citation type="submission" date="2023-08" db="EMBL/GenBank/DDBJ databases">
        <title>Pelteobagrus vachellii genome.</title>
        <authorList>
            <person name="Liu H."/>
        </authorList>
    </citation>
    <scope>NUCLEOTIDE SEQUENCE</scope>
    <source>
        <strain evidence="3">PRFRI_2022a</strain>
        <tissue evidence="3">Muscle</tissue>
    </source>
</reference>
<dbReference type="Pfam" id="PF15232">
    <property type="entry name" value="DUF4585"/>
    <property type="match status" value="1"/>
</dbReference>
<dbReference type="EMBL" id="JAVHJS010000002">
    <property type="protein sequence ID" value="KAK2866057.1"/>
    <property type="molecule type" value="Genomic_DNA"/>
</dbReference>
<dbReference type="PANTHER" id="PTHR33775:SF2">
    <property type="entry name" value="CARDIAC-ENRICHED FHL2-INTERACTING PROTEIN"/>
    <property type="match status" value="1"/>
</dbReference>
<dbReference type="InterPro" id="IPR027838">
    <property type="entry name" value="DUF4585"/>
</dbReference>
<dbReference type="GO" id="GO:0030018">
    <property type="term" value="C:Z disc"/>
    <property type="evidence" value="ECO:0007669"/>
    <property type="project" value="TreeGrafter"/>
</dbReference>
<dbReference type="PANTHER" id="PTHR33775">
    <property type="entry name" value="CARDIAC-ENRICHED FHL2-INTERACTING PROTEIN-RELATED"/>
    <property type="match status" value="1"/>
</dbReference>
<feature type="region of interest" description="Disordered" evidence="1">
    <location>
        <begin position="1461"/>
        <end position="1594"/>
    </location>
</feature>
<feature type="region of interest" description="Disordered" evidence="1">
    <location>
        <begin position="918"/>
        <end position="950"/>
    </location>
</feature>
<organism evidence="3 4">
    <name type="scientific">Tachysurus vachellii</name>
    <name type="common">Darkbarbel catfish</name>
    <name type="synonym">Pelteobagrus vachellii</name>
    <dbReference type="NCBI Taxonomy" id="175792"/>
    <lineage>
        <taxon>Eukaryota</taxon>
        <taxon>Metazoa</taxon>
        <taxon>Chordata</taxon>
        <taxon>Craniata</taxon>
        <taxon>Vertebrata</taxon>
        <taxon>Euteleostomi</taxon>
        <taxon>Actinopterygii</taxon>
        <taxon>Neopterygii</taxon>
        <taxon>Teleostei</taxon>
        <taxon>Ostariophysi</taxon>
        <taxon>Siluriformes</taxon>
        <taxon>Bagridae</taxon>
        <taxon>Tachysurus</taxon>
    </lineage>
</organism>
<feature type="domain" description="DUF4585" evidence="2">
    <location>
        <begin position="1723"/>
        <end position="1795"/>
    </location>
</feature>
<feature type="compositionally biased region" description="Basic and acidic residues" evidence="1">
    <location>
        <begin position="1512"/>
        <end position="1541"/>
    </location>
</feature>
<keyword evidence="4" id="KW-1185">Reference proteome</keyword>
<name>A0AA88T648_TACVA</name>
<comment type="caution">
    <text evidence="3">The sequence shown here is derived from an EMBL/GenBank/DDBJ whole genome shotgun (WGS) entry which is preliminary data.</text>
</comment>
<dbReference type="Proteomes" id="UP001187315">
    <property type="component" value="Unassembled WGS sequence"/>
</dbReference>
<feature type="compositionally biased region" description="Basic and acidic residues" evidence="1">
    <location>
        <begin position="1617"/>
        <end position="1635"/>
    </location>
</feature>
<feature type="region of interest" description="Disordered" evidence="1">
    <location>
        <begin position="1617"/>
        <end position="1642"/>
    </location>
</feature>
<dbReference type="InterPro" id="IPR052303">
    <property type="entry name" value="CEFIP"/>
</dbReference>
<feature type="compositionally biased region" description="Basic and acidic residues" evidence="1">
    <location>
        <begin position="1010"/>
        <end position="1026"/>
    </location>
</feature>
<proteinExistence type="predicted"/>
<evidence type="ECO:0000259" key="2">
    <source>
        <dbReference type="Pfam" id="PF15232"/>
    </source>
</evidence>
<feature type="compositionally biased region" description="Basic residues" evidence="1">
    <location>
        <begin position="1501"/>
        <end position="1511"/>
    </location>
</feature>
<feature type="region of interest" description="Disordered" evidence="1">
    <location>
        <begin position="1001"/>
        <end position="1026"/>
    </location>
</feature>
<evidence type="ECO:0000313" key="4">
    <source>
        <dbReference type="Proteomes" id="UP001187315"/>
    </source>
</evidence>
<evidence type="ECO:0000313" key="3">
    <source>
        <dbReference type="EMBL" id="KAK2866057.1"/>
    </source>
</evidence>
<dbReference type="GO" id="GO:0070886">
    <property type="term" value="P:positive regulation of calcineurin-NFAT signaling cascade"/>
    <property type="evidence" value="ECO:0007669"/>
    <property type="project" value="TreeGrafter"/>
</dbReference>
<protein>
    <recommendedName>
        <fullName evidence="2">DUF4585 domain-containing protein</fullName>
    </recommendedName>
</protein>
<accession>A0AA88T648</accession>
<sequence length="1802" mass="203806">MSCLKKQHVSCKARMQHPFNLNSFMDETDREVKNLTDRAFKSLCIGDEAIYNDSELLPSPVDCHKPLAAEIPKKPQENFALDVKKHGVHQPNGMYNRRQQIKNTLKVSSLFAAFAPKKNNDTKMTNGDSWDKSALLSIQTELSEFSSDYQNHLKNEHNDQVKSHCKTSEKGTDNKSYQDIFTTSGKSSKNHHKLRKLNSKNLFLHSEFSPFRSWEDLNRFRLDNVEMFTCSSPDGLYDSQIYRELNSNILHVPETNKRETSQSTSPLLKSKPNLLQFAATVPPVPENHSELNFPKLPDGQIKSLQPQVLLTSSGSFQRCQSEGDICAPWRKNRRRPKLIVQPLSSPACERSNTAEQGAIQNKKEIRTVEEATSLNSTPFNISQLLTPVIPSRQGTGTLEILQTVQSPTEHNIPVLHETEIRPSPDIKREAYKSKASSLLFNLKDNRKRVKATYSPQKFKGLDAADKIKLSPLIEQVATQNTDSKTMSNVQKINMYPLSPETADIQSSQSSGLPLPDDFLGLSLLQAVNKGSKRNPLAKATYPSLNLYQKSSPLEMNTKTISVEVPGSHSTENRNSEQMVSKEYLPDINSKDRQRKHNLTKPDINNANHEYTYLNYVVTADKTLTEKTNVVALKEKHFTTDLTNHNAQMDARSRNQEKFNTGVTFKSDERPIKYNEHHKKETKPKHLFSARQNKYIKNQRYVNVDDDDEDEDDECWQEDVISVVKAKLRKRELKVYMDKNNRMVQDSMDDSVTNDDFTKDNYSIPSKNDLGICTEQELARNDALSMKGNTSAKIALFTLNERSSHTVPVSLKKNIAKDKNELATVALEKRIAEREQGKKLSDLAKQHGEDLPIKGEHKKECMLSLDQKETLGNVIPDSQGRKAISDFTPTSQKIQSMSDIDTNHCDCHVLEVKLAEPYKQEGAAKHSPSRLISTDSDRHDRHGQQGDTSNNMSMASVTEIKNTVCIPRNMHLGQESSVVQDYIDKNLIRVGEYESCIQKKAKRERANSVSEHSKINESQRKENEGSVELSVKHEEFFSTEVKNFNLPKDKGQVKGHVSSLMEKLNREQIVQTLNVQESLSQVDCIKGYPRNSPEDIMGFSEVKEVLTKHDHKAREADSDKEQHEIESKLTMRNEENLENVNKDVTRNKEDKKDVARTKNKDACDVFRKTDQNQIKYKCQGEYSVKEYFIDNFEKSDKTNHACMKAPQMNLLNSDYAPMDKITLHNILNQAEPSSMINDKQFELSVDFTFSHKTEESSSLNKGEDRKCENLDTINPNSNPECNPHNADIAVPPLKDVENSQWVHCLIESARNLTPTCQSNVSSPTLGKPALFKVKDNTFTASPVTKTVRPILHKTAAGVTQPWSPRESLSGSERGEEDIFKDLVDMRTPVQITQPNQTSIHDVYAPSSQSTTDLERKQLMDSSTVPEAEGLQLAISSVSERIESCDMSAGDTVGCLAFNTVPTDSIQGSKAPSERSDSACSGIENQLQGKPPAVPPKTEKTLRRALKLTTKRNQKAEAKCKSERGQSSEKGSCQKHERRHQSNEKVLSNRSYHREHNIDRGISNRNTQEDSSETPLQKSHASERHATEYNKPNSCWKEKDSERKLYSCHSSLITMDDDAKSSVAEEKEHQSHHKDQFDTQNINVDSERLGRTREKYLPNLYYRAHSLDRYSRGKYEHRVLSSEGPASKTNAETSKKFTTAQKAPLQNSIEHTYGSSANNMVSQTFPITQRKLLQDLDSGQYFVVDMPVQVKTKTFFDPETGSYVQLPVQSIEGSVPRAQSVEVMNAPPLMLYHGFVPVPVSSLP</sequence>
<gene>
    <name evidence="3" type="ORF">Q7C36_002113</name>
</gene>